<dbReference type="Proteomes" id="UP000682733">
    <property type="component" value="Unassembled WGS sequence"/>
</dbReference>
<evidence type="ECO:0000256" key="9">
    <source>
        <dbReference type="SAM" id="Phobius"/>
    </source>
</evidence>
<keyword evidence="4" id="KW-0677">Repeat</keyword>
<evidence type="ECO:0000313" key="11">
    <source>
        <dbReference type="EMBL" id="CAF1420670.1"/>
    </source>
</evidence>
<dbReference type="GO" id="GO:0016192">
    <property type="term" value="P:vesicle-mediated transport"/>
    <property type="evidence" value="ECO:0007669"/>
    <property type="project" value="UniProtKB-ARBA"/>
</dbReference>
<evidence type="ECO:0000256" key="4">
    <source>
        <dbReference type="ARBA" id="ARBA00022737"/>
    </source>
</evidence>
<feature type="disulfide bond" evidence="8">
    <location>
        <begin position="254"/>
        <end position="269"/>
    </location>
</feature>
<dbReference type="InterPro" id="IPR002172">
    <property type="entry name" value="LDrepeatLR_classA_rpt"/>
</dbReference>
<keyword evidence="3 9" id="KW-0812">Transmembrane</keyword>
<dbReference type="AlphaFoldDB" id="A0A814D5K9"/>
<dbReference type="Gene3D" id="4.10.400.10">
    <property type="entry name" value="Low-density Lipoprotein Receptor"/>
    <property type="match status" value="1"/>
</dbReference>
<dbReference type="EMBL" id="CAJNOQ010002288">
    <property type="protein sequence ID" value="CAF0949773.1"/>
    <property type="molecule type" value="Genomic_DNA"/>
</dbReference>
<proteinExistence type="predicted"/>
<dbReference type="InterPro" id="IPR036055">
    <property type="entry name" value="LDL_receptor-like_sf"/>
</dbReference>
<dbReference type="PROSITE" id="PS50068">
    <property type="entry name" value="LDLRA_2"/>
    <property type="match status" value="4"/>
</dbReference>
<keyword evidence="14" id="KW-1185">Reference proteome</keyword>
<keyword evidence="7 8" id="KW-1015">Disulfide bond</keyword>
<name>A0A814D5K9_9BILA</name>
<protein>
    <submittedName>
        <fullName evidence="10">Uncharacterized protein</fullName>
    </submittedName>
</protein>
<dbReference type="CDD" id="cd00112">
    <property type="entry name" value="LDLa"/>
    <property type="match status" value="3"/>
</dbReference>
<dbReference type="Proteomes" id="UP000677228">
    <property type="component" value="Unassembled WGS sequence"/>
</dbReference>
<comment type="caution">
    <text evidence="10">The sequence shown here is derived from an EMBL/GenBank/DDBJ whole genome shotgun (WGS) entry which is preliminary data.</text>
</comment>
<dbReference type="Gene3D" id="4.10.1220.10">
    <property type="entry name" value="EGF-type module"/>
    <property type="match status" value="1"/>
</dbReference>
<dbReference type="EMBL" id="CAJNOK010027467">
    <property type="protein sequence ID" value="CAF1420670.1"/>
    <property type="molecule type" value="Genomic_DNA"/>
</dbReference>
<evidence type="ECO:0000313" key="14">
    <source>
        <dbReference type="Proteomes" id="UP000663829"/>
    </source>
</evidence>
<dbReference type="Proteomes" id="UP000663829">
    <property type="component" value="Unassembled WGS sequence"/>
</dbReference>
<dbReference type="InterPro" id="IPR023415">
    <property type="entry name" value="LDLR_class-A_CS"/>
</dbReference>
<sequence>MTNCLRLAILFIPAFITLGLLAVAFATNWWTIVLEQNIPKNINIKNSNLRLYQTLLRIPQSRGLFSECISYRLVNLTINDSYNFLPEPSKEELAIADRNCSIDQFMCATGYAISNPLTRCIQNQQQCNGIIDCVDKSDETSTVCNERLPLRCQDGYEKCPDQKMCYRVNDQTCDGVSNCLDDSDEQNCSPQRCEDNKRAFCIKERKCARREHSHSCDGISDCADNSDEENCPSHECRGDTISCDNRCYRSKYRCDGTVQCSDFSDEKNCVEYTTKNYLKVYTIRDDRKCIEKRFTYFGGSPTIDNNIDYNNNNNNNEYQQKRVEYLTLTYYLRMGIFFGIIGGLLFTLLSILSLFLLACCRKNCHNVPFILYGIWTFLAFLSIIGSLGIYVYLWLWEKQTVVDIEKNLPFDVMIHENNTTIRNIEFFGLSFWLACGAILSTFLSLLCSYRVCCKLQSSRAEDKEYEIMQMQMQAY</sequence>
<dbReference type="SMART" id="SM00192">
    <property type="entry name" value="LDLa"/>
    <property type="match status" value="4"/>
</dbReference>
<evidence type="ECO:0000256" key="8">
    <source>
        <dbReference type="PROSITE-ProRule" id="PRU00124"/>
    </source>
</evidence>
<evidence type="ECO:0000256" key="7">
    <source>
        <dbReference type="ARBA" id="ARBA00023157"/>
    </source>
</evidence>
<dbReference type="Proteomes" id="UP000681722">
    <property type="component" value="Unassembled WGS sequence"/>
</dbReference>
<evidence type="ECO:0000313" key="10">
    <source>
        <dbReference type="EMBL" id="CAF0949773.1"/>
    </source>
</evidence>
<evidence type="ECO:0000256" key="6">
    <source>
        <dbReference type="ARBA" id="ARBA00023136"/>
    </source>
</evidence>
<dbReference type="GO" id="GO:0005886">
    <property type="term" value="C:plasma membrane"/>
    <property type="evidence" value="ECO:0007669"/>
    <property type="project" value="TreeGrafter"/>
</dbReference>
<feature type="transmembrane region" description="Helical" evidence="9">
    <location>
        <begin position="330"/>
        <end position="357"/>
    </location>
</feature>
<feature type="transmembrane region" description="Helical" evidence="9">
    <location>
        <begin position="369"/>
        <end position="393"/>
    </location>
</feature>
<dbReference type="SUPFAM" id="SSF57424">
    <property type="entry name" value="LDL receptor-like module"/>
    <property type="match status" value="2"/>
</dbReference>
<dbReference type="EMBL" id="CAJOBA010049219">
    <property type="protein sequence ID" value="CAF4221352.1"/>
    <property type="molecule type" value="Genomic_DNA"/>
</dbReference>
<organism evidence="10 14">
    <name type="scientific">Didymodactylos carnosus</name>
    <dbReference type="NCBI Taxonomy" id="1234261"/>
    <lineage>
        <taxon>Eukaryota</taxon>
        <taxon>Metazoa</taxon>
        <taxon>Spiralia</taxon>
        <taxon>Gnathifera</taxon>
        <taxon>Rotifera</taxon>
        <taxon>Eurotatoria</taxon>
        <taxon>Bdelloidea</taxon>
        <taxon>Philodinida</taxon>
        <taxon>Philodinidae</taxon>
        <taxon>Didymodactylos</taxon>
    </lineage>
</organism>
<feature type="transmembrane region" description="Helical" evidence="9">
    <location>
        <begin position="426"/>
        <end position="449"/>
    </location>
</feature>
<accession>A0A814D5K9</accession>
<keyword evidence="6 9" id="KW-0472">Membrane</keyword>
<evidence type="ECO:0000313" key="13">
    <source>
        <dbReference type="EMBL" id="CAF4221352.1"/>
    </source>
</evidence>
<comment type="caution">
    <text evidence="8">Lacks conserved residue(s) required for the propagation of feature annotation.</text>
</comment>
<evidence type="ECO:0000256" key="1">
    <source>
        <dbReference type="ARBA" id="ARBA00004167"/>
    </source>
</evidence>
<keyword evidence="5 9" id="KW-1133">Transmembrane helix</keyword>
<evidence type="ECO:0000313" key="12">
    <source>
        <dbReference type="EMBL" id="CAF3725514.1"/>
    </source>
</evidence>
<evidence type="ECO:0000256" key="5">
    <source>
        <dbReference type="ARBA" id="ARBA00022989"/>
    </source>
</evidence>
<dbReference type="PANTHER" id="PTHR24270">
    <property type="entry name" value="LOW-DENSITY LIPOPROTEIN RECEPTOR-RELATED"/>
    <property type="match status" value="1"/>
</dbReference>
<dbReference type="EMBL" id="CAJOBC010002287">
    <property type="protein sequence ID" value="CAF3725514.1"/>
    <property type="molecule type" value="Genomic_DNA"/>
</dbReference>
<evidence type="ECO:0000256" key="2">
    <source>
        <dbReference type="ARBA" id="ARBA00004308"/>
    </source>
</evidence>
<evidence type="ECO:0000256" key="3">
    <source>
        <dbReference type="ARBA" id="ARBA00022692"/>
    </source>
</evidence>
<feature type="disulfide bond" evidence="8">
    <location>
        <begin position="173"/>
        <end position="188"/>
    </location>
</feature>
<feature type="disulfide bond" evidence="8">
    <location>
        <begin position="216"/>
        <end position="231"/>
    </location>
</feature>
<gene>
    <name evidence="10" type="ORF">GPM918_LOCUS11173</name>
    <name evidence="11" type="ORF">OVA965_LOCUS33680</name>
    <name evidence="12" type="ORF">SRO942_LOCUS11172</name>
    <name evidence="13" type="ORF">TMI583_LOCUS34568</name>
</gene>
<dbReference type="PROSITE" id="PS01209">
    <property type="entry name" value="LDLRA_1"/>
    <property type="match status" value="1"/>
</dbReference>
<dbReference type="OrthoDB" id="10005216at2759"/>
<dbReference type="GO" id="GO:0012505">
    <property type="term" value="C:endomembrane system"/>
    <property type="evidence" value="ECO:0007669"/>
    <property type="project" value="UniProtKB-SubCell"/>
</dbReference>
<reference evidence="10" key="1">
    <citation type="submission" date="2021-02" db="EMBL/GenBank/DDBJ databases">
        <authorList>
            <person name="Nowell W R."/>
        </authorList>
    </citation>
    <scope>NUCLEOTIDE SEQUENCE</scope>
</reference>
<dbReference type="Pfam" id="PF00057">
    <property type="entry name" value="Ldl_recept_a"/>
    <property type="match status" value="1"/>
</dbReference>
<dbReference type="PRINTS" id="PR00261">
    <property type="entry name" value="LDLRECEPTOR"/>
</dbReference>
<dbReference type="Gene3D" id="1.20.140.150">
    <property type="match status" value="1"/>
</dbReference>
<comment type="subcellular location">
    <subcellularLocation>
        <location evidence="2">Endomembrane system</location>
    </subcellularLocation>
    <subcellularLocation>
        <location evidence="1">Membrane</location>
        <topology evidence="1">Single-pass membrane protein</topology>
    </subcellularLocation>
</comment>
<dbReference type="InterPro" id="IPR050685">
    <property type="entry name" value="LDLR"/>
</dbReference>